<feature type="compositionally biased region" description="Gly residues" evidence="1">
    <location>
        <begin position="245"/>
        <end position="257"/>
    </location>
</feature>
<feature type="domain" description="DUF4429" evidence="2">
    <location>
        <begin position="138"/>
        <end position="227"/>
    </location>
</feature>
<dbReference type="OrthoDB" id="3698908at2"/>
<dbReference type="Proteomes" id="UP000198923">
    <property type="component" value="Unassembled WGS sequence"/>
</dbReference>
<sequence length="300" mass="31988">MAEVIGRDGIWTFDGERIRVVPNRKRHVPKLRRALGEVSIPLPAVAGVAYEPGRKGGALRLRLREGADPLLQVAAGRLGDADPYQLAPDPERTGVAEYFVDEVRHALLIEQVPEGPADRYLLPGPQVPASASVGDGTVSFDGELINFEWNWTAIEPKKAAGPQRIPVGAVAGVEWVPLAGGEDGRLCFLLKSGHVGAPSNQELACLRWSKWGIEREGGTTVLVAAAVAARLPHPFNPSQPALTPGGAGGAVNPGGAGADPDVMLRRLRELGELHREGTLTDEEFTLAKQVLLRRMADGSE</sequence>
<keyword evidence="4" id="KW-1185">Reference proteome</keyword>
<protein>
    <recommendedName>
        <fullName evidence="2">DUF4429 domain-containing protein</fullName>
    </recommendedName>
</protein>
<dbReference type="STRING" id="504805.SAMN05421505_1117"/>
<proteinExistence type="predicted"/>
<dbReference type="Pfam" id="PF14472">
    <property type="entry name" value="DUF4429"/>
    <property type="match status" value="2"/>
</dbReference>
<name>A0A1G7ZCX3_9ACTN</name>
<evidence type="ECO:0000313" key="3">
    <source>
        <dbReference type="EMBL" id="SDH06534.1"/>
    </source>
</evidence>
<evidence type="ECO:0000313" key="4">
    <source>
        <dbReference type="Proteomes" id="UP000198923"/>
    </source>
</evidence>
<reference evidence="3 4" key="1">
    <citation type="submission" date="2016-10" db="EMBL/GenBank/DDBJ databases">
        <authorList>
            <person name="de Groot N.N."/>
        </authorList>
    </citation>
    <scope>NUCLEOTIDE SEQUENCE [LARGE SCALE GENOMIC DNA]</scope>
    <source>
        <strain evidence="3 4">CPCC 201354</strain>
    </source>
</reference>
<feature type="region of interest" description="Disordered" evidence="1">
    <location>
        <begin position="238"/>
        <end position="258"/>
    </location>
</feature>
<dbReference type="InterPro" id="IPR027860">
    <property type="entry name" value="DUF4429"/>
</dbReference>
<dbReference type="RefSeq" id="WP_093170747.1">
    <property type="nucleotide sequence ID" value="NZ_FNCN01000011.1"/>
</dbReference>
<organism evidence="3 4">
    <name type="scientific">Sinosporangium album</name>
    <dbReference type="NCBI Taxonomy" id="504805"/>
    <lineage>
        <taxon>Bacteria</taxon>
        <taxon>Bacillati</taxon>
        <taxon>Actinomycetota</taxon>
        <taxon>Actinomycetes</taxon>
        <taxon>Streptosporangiales</taxon>
        <taxon>Streptosporangiaceae</taxon>
        <taxon>Sinosporangium</taxon>
    </lineage>
</organism>
<evidence type="ECO:0000259" key="2">
    <source>
        <dbReference type="Pfam" id="PF14472"/>
    </source>
</evidence>
<feature type="domain" description="DUF4429" evidence="2">
    <location>
        <begin position="11"/>
        <end position="104"/>
    </location>
</feature>
<gene>
    <name evidence="3" type="ORF">SAMN05421505_1117</name>
</gene>
<dbReference type="EMBL" id="FNCN01000011">
    <property type="protein sequence ID" value="SDH06534.1"/>
    <property type="molecule type" value="Genomic_DNA"/>
</dbReference>
<evidence type="ECO:0000256" key="1">
    <source>
        <dbReference type="SAM" id="MobiDB-lite"/>
    </source>
</evidence>
<dbReference type="AlphaFoldDB" id="A0A1G7ZCX3"/>
<accession>A0A1G7ZCX3</accession>